<protein>
    <submittedName>
        <fullName evidence="2">NADH dehydrogenase</fullName>
    </submittedName>
</protein>
<dbReference type="Pfam" id="PF07992">
    <property type="entry name" value="Pyr_redox_2"/>
    <property type="match status" value="1"/>
</dbReference>
<dbReference type="SUPFAM" id="SSF46548">
    <property type="entry name" value="alpha-helical ferredoxin"/>
    <property type="match status" value="2"/>
</dbReference>
<dbReference type="SUPFAM" id="SSF140490">
    <property type="entry name" value="Nqo1C-terminal domain-like"/>
    <property type="match status" value="1"/>
</dbReference>
<dbReference type="KEGG" id="dwd:DSCW_19530"/>
<evidence type="ECO:0000313" key="3">
    <source>
        <dbReference type="Proteomes" id="UP000427769"/>
    </source>
</evidence>
<name>A0A5K7YYS7_9BACT</name>
<organism evidence="2 3">
    <name type="scientific">Desulfosarcina widdelii</name>
    <dbReference type="NCBI Taxonomy" id="947919"/>
    <lineage>
        <taxon>Bacteria</taxon>
        <taxon>Pseudomonadati</taxon>
        <taxon>Thermodesulfobacteriota</taxon>
        <taxon>Desulfobacteria</taxon>
        <taxon>Desulfobacterales</taxon>
        <taxon>Desulfosarcinaceae</taxon>
        <taxon>Desulfosarcina</taxon>
    </lineage>
</organism>
<dbReference type="OrthoDB" id="9803192at2"/>
<dbReference type="InterPro" id="IPR037207">
    <property type="entry name" value="Nuop51_4Fe4S-bd_sf"/>
</dbReference>
<proteinExistence type="predicted"/>
<dbReference type="SMART" id="SM00928">
    <property type="entry name" value="NADH_4Fe-4S"/>
    <property type="match status" value="1"/>
</dbReference>
<dbReference type="Gene3D" id="3.50.50.60">
    <property type="entry name" value="FAD/NAD(P)-binding domain"/>
    <property type="match status" value="2"/>
</dbReference>
<dbReference type="RefSeq" id="WP_155303559.1">
    <property type="nucleotide sequence ID" value="NZ_AP021875.1"/>
</dbReference>
<dbReference type="PROSITE" id="PS00645">
    <property type="entry name" value="COMPLEX1_51K_2"/>
    <property type="match status" value="1"/>
</dbReference>
<reference evidence="2 3" key="1">
    <citation type="submission" date="2019-11" db="EMBL/GenBank/DDBJ databases">
        <title>Comparative genomics of hydrocarbon-degrading Desulfosarcina strains.</title>
        <authorList>
            <person name="Watanabe M."/>
            <person name="Kojima H."/>
            <person name="Fukui M."/>
        </authorList>
    </citation>
    <scope>NUCLEOTIDE SEQUENCE [LARGE SCALE GENOMIC DNA]</scope>
    <source>
        <strain evidence="2 3">PP31</strain>
    </source>
</reference>
<dbReference type="PRINTS" id="PR00419">
    <property type="entry name" value="ADXRDTASE"/>
</dbReference>
<dbReference type="PANTHER" id="PTHR42783">
    <property type="entry name" value="GLUTAMATE SYNTHASE [NADPH] SMALL CHAIN"/>
    <property type="match status" value="1"/>
</dbReference>
<dbReference type="EMBL" id="AP021875">
    <property type="protein sequence ID" value="BBO74536.1"/>
    <property type="molecule type" value="Genomic_DNA"/>
</dbReference>
<dbReference type="Pfam" id="PF14691">
    <property type="entry name" value="Fer4_20"/>
    <property type="match status" value="1"/>
</dbReference>
<dbReference type="GO" id="GO:0008137">
    <property type="term" value="F:NADH dehydrogenase (ubiquinone) activity"/>
    <property type="evidence" value="ECO:0007669"/>
    <property type="project" value="InterPro"/>
</dbReference>
<evidence type="ECO:0000313" key="2">
    <source>
        <dbReference type="EMBL" id="BBO74536.1"/>
    </source>
</evidence>
<dbReference type="GO" id="GO:0016491">
    <property type="term" value="F:oxidoreductase activity"/>
    <property type="evidence" value="ECO:0007669"/>
    <property type="project" value="InterPro"/>
</dbReference>
<feature type="domain" description="NADH-ubiquinone oxidoreductase 51kDa subunit iron-sulphur binding" evidence="1">
    <location>
        <begin position="52"/>
        <end position="97"/>
    </location>
</feature>
<dbReference type="Pfam" id="PF10589">
    <property type="entry name" value="NADH_4Fe-4S"/>
    <property type="match status" value="1"/>
</dbReference>
<gene>
    <name evidence="2" type="ORF">DSCW_19530</name>
</gene>
<dbReference type="InterPro" id="IPR019575">
    <property type="entry name" value="Nuop51_4Fe4S-bd"/>
</dbReference>
<dbReference type="GO" id="GO:0010181">
    <property type="term" value="F:FMN binding"/>
    <property type="evidence" value="ECO:0007669"/>
    <property type="project" value="InterPro"/>
</dbReference>
<dbReference type="SUPFAM" id="SSF51971">
    <property type="entry name" value="Nucleotide-binding domain"/>
    <property type="match status" value="1"/>
</dbReference>
<dbReference type="Gene3D" id="1.10.1060.10">
    <property type="entry name" value="Alpha-helical ferredoxin"/>
    <property type="match status" value="1"/>
</dbReference>
<evidence type="ECO:0000259" key="1">
    <source>
        <dbReference type="SMART" id="SM00928"/>
    </source>
</evidence>
<dbReference type="InterPro" id="IPR009051">
    <property type="entry name" value="Helical_ferredxn"/>
</dbReference>
<dbReference type="AlphaFoldDB" id="A0A5K7YYS7"/>
<dbReference type="InterPro" id="IPR023753">
    <property type="entry name" value="FAD/NAD-binding_dom"/>
</dbReference>
<dbReference type="InterPro" id="IPR001949">
    <property type="entry name" value="NADH-UbQ_OxRdtase_51kDa_CS"/>
</dbReference>
<sequence>MKKPLLSTWEGWSDQLMNLIGEHADAPTELAPFKALLGWKGLVVWDDSVDPVDLLRAYIEKVAQESCGQCTPCREGTQRMNLIMNRICEGQGQPDDLAEVRRLACFISESARCGVGRCLAPPTLEIMDRYADEFAAAVKEKRRSEPQLVEATVTAPCISACPSNVDIPAYVEGIRMGQFDEALARVREDCPMPGTIGRVCVRPCEQNCRRGLLDEPISIRALKRFLADNEIRTGAKPLKQPPAEFKSDKVAVVGAGPAGLACAYYLGTMGYRTTIFEAQERAGGMATYGIPSYRLPEDIMDYEVARVEEMGAEIRYGVNVGEDVTVEELGQQGYKAVFLAVGAPESSKMRCEGEDAGYECFLTGIHFLAEVSRGRQPVEGKKLVVVGGGNVAMDCVRSALRTGFTDVNLLYRRTEAEMPADPQEIVEAKEEGVKFHYLVAPVSIVHTDGKVSGLEVQRMELGEPDKSGRRRPVPVEGSNFVIECDAIIPAVGQICVVDCVLPEENSLTAWKTLIVDRMTFQTRTPSVFGGGDCITGPATLIAALAAGKKAAKYISQYIEGGSCQPTVPDVLQTLVNGSGVFEPDEKFPFCGITHSAHPPVLPAETRIDDFSEVEGCLSLSQAIAEADRCLRCYRIAVAVR</sequence>
<dbReference type="Proteomes" id="UP000427769">
    <property type="component" value="Chromosome"/>
</dbReference>
<dbReference type="InterPro" id="IPR028261">
    <property type="entry name" value="DPD_II"/>
</dbReference>
<dbReference type="GO" id="GO:0051539">
    <property type="term" value="F:4 iron, 4 sulfur cluster binding"/>
    <property type="evidence" value="ECO:0007669"/>
    <property type="project" value="InterPro"/>
</dbReference>
<keyword evidence="3" id="KW-1185">Reference proteome</keyword>
<dbReference type="InterPro" id="IPR036188">
    <property type="entry name" value="FAD/NAD-bd_sf"/>
</dbReference>
<dbReference type="PANTHER" id="PTHR42783:SF3">
    <property type="entry name" value="GLUTAMATE SYNTHASE [NADPH] SMALL CHAIN-RELATED"/>
    <property type="match status" value="1"/>
</dbReference>
<accession>A0A5K7YYS7</accession>